<organism evidence="2 3">
    <name type="scientific">Luteimonas aestuarii</name>
    <dbReference type="NCBI Taxonomy" id="453837"/>
    <lineage>
        <taxon>Bacteria</taxon>
        <taxon>Pseudomonadati</taxon>
        <taxon>Pseudomonadota</taxon>
        <taxon>Gammaproteobacteria</taxon>
        <taxon>Lysobacterales</taxon>
        <taxon>Lysobacteraceae</taxon>
        <taxon>Luteimonas</taxon>
    </lineage>
</organism>
<dbReference type="EMBL" id="SMTF01000001">
    <property type="protein sequence ID" value="TDK28443.1"/>
    <property type="molecule type" value="Genomic_DNA"/>
</dbReference>
<evidence type="ECO:0000256" key="1">
    <source>
        <dbReference type="SAM" id="SignalP"/>
    </source>
</evidence>
<evidence type="ECO:0000313" key="3">
    <source>
        <dbReference type="Proteomes" id="UP000294796"/>
    </source>
</evidence>
<dbReference type="InterPro" id="IPR034242">
    <property type="entry name" value="MauL"/>
</dbReference>
<dbReference type="Proteomes" id="UP000294796">
    <property type="component" value="Unassembled WGS sequence"/>
</dbReference>
<protein>
    <submittedName>
        <fullName evidence="2">Methylamine utilization protein</fullName>
    </submittedName>
</protein>
<feature type="signal peptide" evidence="1">
    <location>
        <begin position="1"/>
        <end position="26"/>
    </location>
</feature>
<proteinExistence type="predicted"/>
<dbReference type="CDD" id="cd04221">
    <property type="entry name" value="MauL"/>
    <property type="match status" value="1"/>
</dbReference>
<keyword evidence="1" id="KW-0732">Signal</keyword>
<accession>A0A4R5U4C9</accession>
<evidence type="ECO:0000313" key="2">
    <source>
        <dbReference type="EMBL" id="TDK28443.1"/>
    </source>
</evidence>
<feature type="chain" id="PRO_5020460904" evidence="1">
    <location>
        <begin position="27"/>
        <end position="228"/>
    </location>
</feature>
<sequence>MGSTSRLRPWFACVLALAALAGVAEATELRVMVSGGDAPLADAVVSLHPVGAGGAAASARADMNQRDSTFVPGVLPVQTGTVVRFPNSDNIQHHVYSFSEAKRFDLPLYTGRDAPPVLFDATGVVVVGCNIHDWMIGHIVVVDTPYFAKTGADGTVRLQAPPGDYDLRVWHVRADRRVADRRLSLRGASMPAQLVELPVTPAPAAVETRGSERLRELQQKFRRMKDGA</sequence>
<name>A0A4R5U4C9_9GAMM</name>
<dbReference type="SUPFAM" id="SSF49503">
    <property type="entry name" value="Cupredoxins"/>
    <property type="match status" value="1"/>
</dbReference>
<dbReference type="AlphaFoldDB" id="A0A4R5U4C9"/>
<gene>
    <name evidence="2" type="ORF">E2F46_00695</name>
</gene>
<dbReference type="InterPro" id="IPR008972">
    <property type="entry name" value="Cupredoxin"/>
</dbReference>
<keyword evidence="3" id="KW-1185">Reference proteome</keyword>
<comment type="caution">
    <text evidence="2">The sequence shown here is derived from an EMBL/GenBank/DDBJ whole genome shotgun (WGS) entry which is preliminary data.</text>
</comment>
<dbReference type="OrthoDB" id="9772097at2"/>
<reference evidence="2 3" key="1">
    <citation type="submission" date="2019-03" db="EMBL/GenBank/DDBJ databases">
        <title>Luteimonas zhaokaii sp.nov., isolated from the rectal contents of Plateau pika in Yushu, Qinghai Province, China.</title>
        <authorList>
            <person name="Zhang G."/>
        </authorList>
    </citation>
    <scope>NUCLEOTIDE SEQUENCE [LARGE SCALE GENOMIC DNA]</scope>
    <source>
        <strain evidence="2 3">B9</strain>
    </source>
</reference>
<dbReference type="Gene3D" id="2.60.40.420">
    <property type="entry name" value="Cupredoxins - blue copper proteins"/>
    <property type="match status" value="1"/>
</dbReference>